<proteinExistence type="predicted"/>
<sequence length="93" mass="10554">SLYDRFQPSDGYHIVPPPYTGTFMPPKPDWVFNTAPTTVETDHSAFTVQFSPTKPEQALSHTNRPTSPIIEDWVSDYENKSETKPPQIVLSFV</sequence>
<name>A0A699WQM3_TANCI</name>
<accession>A0A699WQM3</accession>
<reference evidence="1" key="1">
    <citation type="journal article" date="2019" name="Sci. Rep.">
        <title>Draft genome of Tanacetum cinerariifolium, the natural source of mosquito coil.</title>
        <authorList>
            <person name="Yamashiro T."/>
            <person name="Shiraishi A."/>
            <person name="Satake H."/>
            <person name="Nakayama K."/>
        </authorList>
    </citation>
    <scope>NUCLEOTIDE SEQUENCE</scope>
</reference>
<gene>
    <name evidence="1" type="ORF">Tci_922011</name>
</gene>
<feature type="non-terminal residue" evidence="1">
    <location>
        <position position="1"/>
    </location>
</feature>
<evidence type="ECO:0000313" key="1">
    <source>
        <dbReference type="EMBL" id="GFD50042.1"/>
    </source>
</evidence>
<dbReference type="EMBL" id="BKCJ011751814">
    <property type="protein sequence ID" value="GFD50042.1"/>
    <property type="molecule type" value="Genomic_DNA"/>
</dbReference>
<comment type="caution">
    <text evidence="1">The sequence shown here is derived from an EMBL/GenBank/DDBJ whole genome shotgun (WGS) entry which is preliminary data.</text>
</comment>
<organism evidence="1">
    <name type="scientific">Tanacetum cinerariifolium</name>
    <name type="common">Dalmatian daisy</name>
    <name type="synonym">Chrysanthemum cinerariifolium</name>
    <dbReference type="NCBI Taxonomy" id="118510"/>
    <lineage>
        <taxon>Eukaryota</taxon>
        <taxon>Viridiplantae</taxon>
        <taxon>Streptophyta</taxon>
        <taxon>Embryophyta</taxon>
        <taxon>Tracheophyta</taxon>
        <taxon>Spermatophyta</taxon>
        <taxon>Magnoliopsida</taxon>
        <taxon>eudicotyledons</taxon>
        <taxon>Gunneridae</taxon>
        <taxon>Pentapetalae</taxon>
        <taxon>asterids</taxon>
        <taxon>campanulids</taxon>
        <taxon>Asterales</taxon>
        <taxon>Asteraceae</taxon>
        <taxon>Asteroideae</taxon>
        <taxon>Anthemideae</taxon>
        <taxon>Anthemidinae</taxon>
        <taxon>Tanacetum</taxon>
    </lineage>
</organism>
<dbReference type="AlphaFoldDB" id="A0A699WQM3"/>
<protein>
    <submittedName>
        <fullName evidence="1">Uncharacterized protein</fullName>
    </submittedName>
</protein>